<dbReference type="RefSeq" id="XP_062641775.1">
    <property type="nucleotide sequence ID" value="XM_062787502.1"/>
</dbReference>
<reference evidence="2" key="2">
    <citation type="submission" date="2023-05" db="EMBL/GenBank/DDBJ databases">
        <authorList>
            <consortium name="Lawrence Berkeley National Laboratory"/>
            <person name="Steindorff A."/>
            <person name="Hensen N."/>
            <person name="Bonometti L."/>
            <person name="Westerberg I."/>
            <person name="Brannstrom I.O."/>
            <person name="Guillou S."/>
            <person name="Cros-Aarteil S."/>
            <person name="Calhoun S."/>
            <person name="Haridas S."/>
            <person name="Kuo A."/>
            <person name="Mondo S."/>
            <person name="Pangilinan J."/>
            <person name="Riley R."/>
            <person name="Labutti K."/>
            <person name="Andreopoulos B."/>
            <person name="Lipzen A."/>
            <person name="Chen C."/>
            <person name="Yanf M."/>
            <person name="Daum C."/>
            <person name="Ng V."/>
            <person name="Clum A."/>
            <person name="Ohm R."/>
            <person name="Martin F."/>
            <person name="Silar P."/>
            <person name="Natvig D."/>
            <person name="Lalanne C."/>
            <person name="Gautier V."/>
            <person name="Ament-Velasquez S.L."/>
            <person name="Kruys A."/>
            <person name="Hutchinson M.I."/>
            <person name="Powell A.J."/>
            <person name="Barry K."/>
            <person name="Miller A.N."/>
            <person name="Grigoriev I.V."/>
            <person name="Debuchy R."/>
            <person name="Gladieux P."/>
            <person name="Thoren M.H."/>
            <person name="Johannesson H."/>
        </authorList>
    </citation>
    <scope>NUCLEOTIDE SEQUENCE</scope>
    <source>
        <strain evidence="2">CBS 731.68</strain>
    </source>
</reference>
<gene>
    <name evidence="2" type="ORF">N657DRAFT_464849</name>
</gene>
<name>A0AAN6TP27_9PEZI</name>
<comment type="caution">
    <text evidence="2">The sequence shown here is derived from an EMBL/GenBank/DDBJ whole genome shotgun (WGS) entry which is preliminary data.</text>
</comment>
<dbReference type="EMBL" id="MU853294">
    <property type="protein sequence ID" value="KAK4118002.1"/>
    <property type="molecule type" value="Genomic_DNA"/>
</dbReference>
<feature type="region of interest" description="Disordered" evidence="1">
    <location>
        <begin position="1"/>
        <end position="71"/>
    </location>
</feature>
<accession>A0AAN6TP27</accession>
<proteinExistence type="predicted"/>
<organism evidence="2 3">
    <name type="scientific">Parathielavia appendiculata</name>
    <dbReference type="NCBI Taxonomy" id="2587402"/>
    <lineage>
        <taxon>Eukaryota</taxon>
        <taxon>Fungi</taxon>
        <taxon>Dikarya</taxon>
        <taxon>Ascomycota</taxon>
        <taxon>Pezizomycotina</taxon>
        <taxon>Sordariomycetes</taxon>
        <taxon>Sordariomycetidae</taxon>
        <taxon>Sordariales</taxon>
        <taxon>Chaetomiaceae</taxon>
        <taxon>Parathielavia</taxon>
    </lineage>
</organism>
<reference evidence="2" key="1">
    <citation type="journal article" date="2023" name="Mol. Phylogenet. Evol.">
        <title>Genome-scale phylogeny and comparative genomics of the fungal order Sordariales.</title>
        <authorList>
            <person name="Hensen N."/>
            <person name="Bonometti L."/>
            <person name="Westerberg I."/>
            <person name="Brannstrom I.O."/>
            <person name="Guillou S."/>
            <person name="Cros-Aarteil S."/>
            <person name="Calhoun S."/>
            <person name="Haridas S."/>
            <person name="Kuo A."/>
            <person name="Mondo S."/>
            <person name="Pangilinan J."/>
            <person name="Riley R."/>
            <person name="LaButti K."/>
            <person name="Andreopoulos B."/>
            <person name="Lipzen A."/>
            <person name="Chen C."/>
            <person name="Yan M."/>
            <person name="Daum C."/>
            <person name="Ng V."/>
            <person name="Clum A."/>
            <person name="Steindorff A."/>
            <person name="Ohm R.A."/>
            <person name="Martin F."/>
            <person name="Silar P."/>
            <person name="Natvig D.O."/>
            <person name="Lalanne C."/>
            <person name="Gautier V."/>
            <person name="Ament-Velasquez S.L."/>
            <person name="Kruys A."/>
            <person name="Hutchinson M.I."/>
            <person name="Powell A.J."/>
            <person name="Barry K."/>
            <person name="Miller A.N."/>
            <person name="Grigoriev I.V."/>
            <person name="Debuchy R."/>
            <person name="Gladieux P."/>
            <person name="Hiltunen Thoren M."/>
            <person name="Johannesson H."/>
        </authorList>
    </citation>
    <scope>NUCLEOTIDE SEQUENCE</scope>
    <source>
        <strain evidence="2">CBS 731.68</strain>
    </source>
</reference>
<dbReference type="Proteomes" id="UP001302602">
    <property type="component" value="Unassembled WGS sequence"/>
</dbReference>
<keyword evidence="3" id="KW-1185">Reference proteome</keyword>
<protein>
    <submittedName>
        <fullName evidence="2">Uncharacterized protein</fullName>
    </submittedName>
</protein>
<evidence type="ECO:0000313" key="2">
    <source>
        <dbReference type="EMBL" id="KAK4118002.1"/>
    </source>
</evidence>
<dbReference type="GeneID" id="87824272"/>
<evidence type="ECO:0000313" key="3">
    <source>
        <dbReference type="Proteomes" id="UP001302602"/>
    </source>
</evidence>
<dbReference type="AlphaFoldDB" id="A0AAN6TP27"/>
<sequence length="71" mass="7636">MPRWAKPISSSASATCAKSHTRDPTPPQPQETPRGHVPFSNSTARATAAGRVNRGVGKWRREKVAVSGQAR</sequence>
<evidence type="ECO:0000256" key="1">
    <source>
        <dbReference type="SAM" id="MobiDB-lite"/>
    </source>
</evidence>
<feature type="compositionally biased region" description="Polar residues" evidence="1">
    <location>
        <begin position="8"/>
        <end position="18"/>
    </location>
</feature>